<reference evidence="3" key="1">
    <citation type="journal article" date="2019" name="Int. J. Syst. Evol. Microbiol.">
        <title>The Global Catalogue of Microorganisms (GCM) 10K type strain sequencing project: providing services to taxonomists for standard genome sequencing and annotation.</title>
        <authorList>
            <consortium name="The Broad Institute Genomics Platform"/>
            <consortium name="The Broad Institute Genome Sequencing Center for Infectious Disease"/>
            <person name="Wu L."/>
            <person name="Ma J."/>
        </authorList>
    </citation>
    <scope>NUCLEOTIDE SEQUENCE [LARGE SCALE GENOMIC DNA]</scope>
    <source>
        <strain evidence="3">CGMCC 1.12811</strain>
    </source>
</reference>
<keyword evidence="1" id="KW-0472">Membrane</keyword>
<feature type="transmembrane region" description="Helical" evidence="1">
    <location>
        <begin position="327"/>
        <end position="347"/>
    </location>
</feature>
<evidence type="ECO:0000313" key="2">
    <source>
        <dbReference type="EMBL" id="GGA63258.1"/>
    </source>
</evidence>
<name>A0ABQ1H8C2_9FLAO</name>
<protein>
    <submittedName>
        <fullName evidence="2">Polymerase</fullName>
    </submittedName>
</protein>
<feature type="transmembrane region" description="Helical" evidence="1">
    <location>
        <begin position="68"/>
        <end position="88"/>
    </location>
</feature>
<dbReference type="Pfam" id="PF14897">
    <property type="entry name" value="EpsG"/>
    <property type="match status" value="1"/>
</dbReference>
<gene>
    <name evidence="2" type="ORF">GCM10008015_00170</name>
</gene>
<comment type="caution">
    <text evidence="2">The sequence shown here is derived from an EMBL/GenBank/DDBJ whole genome shotgun (WGS) entry which is preliminary data.</text>
</comment>
<organism evidence="2 3">
    <name type="scientific">Flavobacterium palustre</name>
    <dbReference type="NCBI Taxonomy" id="1476463"/>
    <lineage>
        <taxon>Bacteria</taxon>
        <taxon>Pseudomonadati</taxon>
        <taxon>Bacteroidota</taxon>
        <taxon>Flavobacteriia</taxon>
        <taxon>Flavobacteriales</taxon>
        <taxon>Flavobacteriaceae</taxon>
        <taxon>Flavobacterium</taxon>
    </lineage>
</organism>
<feature type="transmembrane region" description="Helical" evidence="1">
    <location>
        <begin position="198"/>
        <end position="222"/>
    </location>
</feature>
<feature type="transmembrane region" description="Helical" evidence="1">
    <location>
        <begin position="302"/>
        <end position="320"/>
    </location>
</feature>
<feature type="transmembrane region" description="Helical" evidence="1">
    <location>
        <begin position="274"/>
        <end position="296"/>
    </location>
</feature>
<feature type="transmembrane region" description="Helical" evidence="1">
    <location>
        <begin position="123"/>
        <end position="152"/>
    </location>
</feature>
<feature type="transmembrane region" description="Helical" evidence="1">
    <location>
        <begin position="94"/>
        <end position="111"/>
    </location>
</feature>
<keyword evidence="1" id="KW-0812">Transmembrane</keyword>
<evidence type="ECO:0000256" key="1">
    <source>
        <dbReference type="SAM" id="Phobius"/>
    </source>
</evidence>
<dbReference type="InterPro" id="IPR049458">
    <property type="entry name" value="EpsG-like"/>
</dbReference>
<dbReference type="RefSeq" id="WP_188491264.1">
    <property type="nucleotide sequence ID" value="NZ_BMGA01000001.1"/>
</dbReference>
<sequence length="368" mass="42752">MEIYICTIVLISLFALVELRCKLTNVEYKFMYSILYVLIVLQIGLRWETGTDWMSYYNNFQDTVDIDIVLVNSVIGFEIGYGFFTFLIRSLTNNYTIFLLFHAIIYYYLIFQANKKLSPFPFLSLLLFYVTNIGVLGSNRQLLALAICLYSLKFAIERKAVKFFILVFIAFLFHTTAIIFIVYYFLYRDLKKYQIISVLLLAFIIGKTSLPNVLFSGVGNFLGGASLSKVDVYSEIGTGGDSLTLVGLIRRLLYFILFFVNYDAIVSKFKEYKILFNGFLFGLCFYFLFSSSLTILVNRGSLYFNVMEVFLIASQLLLFTVKADRKYIVLIVFAYSIYLFFQSISVYSDLFLPYKGIFINTEYKRNLY</sequence>
<accession>A0ABQ1H8C2</accession>
<keyword evidence="1" id="KW-1133">Transmembrane helix</keyword>
<evidence type="ECO:0000313" key="3">
    <source>
        <dbReference type="Proteomes" id="UP000658793"/>
    </source>
</evidence>
<feature type="transmembrane region" description="Helical" evidence="1">
    <location>
        <begin position="242"/>
        <end position="262"/>
    </location>
</feature>
<feature type="transmembrane region" description="Helical" evidence="1">
    <location>
        <begin position="164"/>
        <end position="186"/>
    </location>
</feature>
<keyword evidence="3" id="KW-1185">Reference proteome</keyword>
<proteinExistence type="predicted"/>
<dbReference type="EMBL" id="BMGA01000001">
    <property type="protein sequence ID" value="GGA63258.1"/>
    <property type="molecule type" value="Genomic_DNA"/>
</dbReference>
<feature type="transmembrane region" description="Helical" evidence="1">
    <location>
        <begin position="30"/>
        <end position="47"/>
    </location>
</feature>
<dbReference type="Proteomes" id="UP000658793">
    <property type="component" value="Unassembled WGS sequence"/>
</dbReference>